<gene>
    <name evidence="1" type="ORF">Bdt_1001</name>
</gene>
<organism evidence="1 2">
    <name type="scientific">Bdellovibrio bacteriovorus str. Tiberius</name>
    <dbReference type="NCBI Taxonomy" id="1069642"/>
    <lineage>
        <taxon>Bacteria</taxon>
        <taxon>Pseudomonadati</taxon>
        <taxon>Bdellovibrionota</taxon>
        <taxon>Bdellovibrionia</taxon>
        <taxon>Bdellovibrionales</taxon>
        <taxon>Pseudobdellovibrionaceae</taxon>
        <taxon>Bdellovibrio</taxon>
    </lineage>
</organism>
<dbReference type="EMBL" id="CP002930">
    <property type="protein sequence ID" value="AFY00701.1"/>
    <property type="molecule type" value="Genomic_DNA"/>
</dbReference>
<dbReference type="AlphaFoldDB" id="K7YLP6"/>
<reference evidence="1 2" key="1">
    <citation type="journal article" date="2012" name="BMC Genomics">
        <title>Genome analysis of a simultaneously predatory and prey-independent, novel Bdellovibrio bacteriovorus from the River Tiber, supports in silico predictions of both ancient and recent lateral gene transfer from diverse bacteria.</title>
        <authorList>
            <person name="Hobley L."/>
            <person name="Lerner T.R."/>
            <person name="Williams L.E."/>
            <person name="Lambert C."/>
            <person name="Till R."/>
            <person name="Milner D.S."/>
            <person name="Basford S.M."/>
            <person name="Capeness M.J."/>
            <person name="Fenton A.K."/>
            <person name="Atterbury R.J."/>
            <person name="Harris M.A."/>
            <person name="Sockett R.E."/>
        </authorList>
    </citation>
    <scope>NUCLEOTIDE SEQUENCE [LARGE SCALE GENOMIC DNA]</scope>
    <source>
        <strain evidence="1 2">Tiberius</strain>
    </source>
</reference>
<protein>
    <submittedName>
        <fullName evidence="1">Uncharacterized protein</fullName>
    </submittedName>
</protein>
<sequence>MGLRNRLSRFVGHQIQNFGRNLHFRILFLERILCYTCPTKT</sequence>
<name>K7YLP6_BDEBC</name>
<accession>K7YLP6</accession>
<dbReference type="Proteomes" id="UP000010074">
    <property type="component" value="Chromosome"/>
</dbReference>
<evidence type="ECO:0000313" key="1">
    <source>
        <dbReference type="EMBL" id="AFY00701.1"/>
    </source>
</evidence>
<dbReference type="HOGENOM" id="CLU_3266307_0_0_7"/>
<dbReference type="STRING" id="1069642.Bdt_1001"/>
<evidence type="ECO:0000313" key="2">
    <source>
        <dbReference type="Proteomes" id="UP000010074"/>
    </source>
</evidence>
<proteinExistence type="predicted"/>
<dbReference type="KEGG" id="bbat:Bdt_1001"/>